<dbReference type="SUPFAM" id="SSF52833">
    <property type="entry name" value="Thioredoxin-like"/>
    <property type="match status" value="1"/>
</dbReference>
<proteinExistence type="predicted"/>
<protein>
    <submittedName>
        <fullName evidence="2">Tpr repeat-containing thioredoxin tdx</fullName>
    </submittedName>
</protein>
<organism evidence="2 3">
    <name type="scientific">Phtheirospermum japonicum</name>
    <dbReference type="NCBI Taxonomy" id="374723"/>
    <lineage>
        <taxon>Eukaryota</taxon>
        <taxon>Viridiplantae</taxon>
        <taxon>Streptophyta</taxon>
        <taxon>Embryophyta</taxon>
        <taxon>Tracheophyta</taxon>
        <taxon>Spermatophyta</taxon>
        <taxon>Magnoliopsida</taxon>
        <taxon>eudicotyledons</taxon>
        <taxon>Gunneridae</taxon>
        <taxon>Pentapetalae</taxon>
        <taxon>asterids</taxon>
        <taxon>lamiids</taxon>
        <taxon>Lamiales</taxon>
        <taxon>Orobanchaceae</taxon>
        <taxon>Orobanchaceae incertae sedis</taxon>
        <taxon>Phtheirospermum</taxon>
    </lineage>
</organism>
<dbReference type="AlphaFoldDB" id="A0A830BLJ2"/>
<sequence>GQVISIKSADELATKLNAASKTSRLAIVYFTAPWSGPCRFYGPKYTRLAEENQNVVFLKVDLEEAMQVAAKWNINILPTFYLWKDGETVDKVVDGDFSSLEKKIGELSASLSTAIVVA</sequence>
<accession>A0A830BLJ2</accession>
<evidence type="ECO:0000313" key="3">
    <source>
        <dbReference type="Proteomes" id="UP000653305"/>
    </source>
</evidence>
<dbReference type="InterPro" id="IPR036249">
    <property type="entry name" value="Thioredoxin-like_sf"/>
</dbReference>
<dbReference type="CDD" id="cd02947">
    <property type="entry name" value="TRX_family"/>
    <property type="match status" value="1"/>
</dbReference>
<dbReference type="InterPro" id="IPR050620">
    <property type="entry name" value="Thioredoxin_H-type-like"/>
</dbReference>
<keyword evidence="3" id="KW-1185">Reference proteome</keyword>
<dbReference type="OrthoDB" id="2121326at2759"/>
<evidence type="ECO:0000259" key="1">
    <source>
        <dbReference type="PROSITE" id="PS51352"/>
    </source>
</evidence>
<dbReference type="PANTHER" id="PTHR10438:SF460">
    <property type="entry name" value="THIOREDOXIN"/>
    <property type="match status" value="1"/>
</dbReference>
<dbReference type="EMBL" id="BMAC01000168">
    <property type="protein sequence ID" value="GFP88460.1"/>
    <property type="molecule type" value="Genomic_DNA"/>
</dbReference>
<evidence type="ECO:0000313" key="2">
    <source>
        <dbReference type="EMBL" id="GFP88460.1"/>
    </source>
</evidence>
<dbReference type="PANTHER" id="PTHR10438">
    <property type="entry name" value="THIOREDOXIN"/>
    <property type="match status" value="1"/>
</dbReference>
<gene>
    <name evidence="2" type="ORF">PHJA_000989700</name>
</gene>
<dbReference type="InterPro" id="IPR013766">
    <property type="entry name" value="Thioredoxin_domain"/>
</dbReference>
<feature type="domain" description="Thioredoxin" evidence="1">
    <location>
        <begin position="1"/>
        <end position="109"/>
    </location>
</feature>
<dbReference type="Proteomes" id="UP000653305">
    <property type="component" value="Unassembled WGS sequence"/>
</dbReference>
<reference evidence="2" key="1">
    <citation type="submission" date="2020-07" db="EMBL/GenBank/DDBJ databases">
        <title>Ethylene signaling mediates host invasion by parasitic plants.</title>
        <authorList>
            <person name="Yoshida S."/>
        </authorList>
    </citation>
    <scope>NUCLEOTIDE SEQUENCE</scope>
    <source>
        <strain evidence="2">Okayama</strain>
    </source>
</reference>
<feature type="non-terminal residue" evidence="2">
    <location>
        <position position="1"/>
    </location>
</feature>
<dbReference type="Pfam" id="PF00085">
    <property type="entry name" value="Thioredoxin"/>
    <property type="match status" value="1"/>
</dbReference>
<comment type="caution">
    <text evidence="2">The sequence shown here is derived from an EMBL/GenBank/DDBJ whole genome shotgun (WGS) entry which is preliminary data.</text>
</comment>
<dbReference type="PROSITE" id="PS51352">
    <property type="entry name" value="THIOREDOXIN_2"/>
    <property type="match status" value="1"/>
</dbReference>
<name>A0A830BLJ2_9LAMI</name>
<dbReference type="Gene3D" id="3.40.30.10">
    <property type="entry name" value="Glutaredoxin"/>
    <property type="match status" value="1"/>
</dbReference>